<accession>A0A1D8P8N8</accession>
<name>A0A1D8P8N8_9FLAO</name>
<keyword evidence="2" id="KW-1185">Reference proteome</keyword>
<dbReference type="EMBL" id="CP017478">
    <property type="protein sequence ID" value="AOW20942.1"/>
    <property type="molecule type" value="Genomic_DNA"/>
</dbReference>
<sequence>MFIHNITTNVDESVVNDWLDWMHQTQIPAIMETGKFLSVKLCEVLVKEDLGGVTFAVQLTAETKEKLSSYLTDHSYKFKEAEMKLFNGKFGTFTTELKVISEYNH</sequence>
<evidence type="ECO:0000313" key="1">
    <source>
        <dbReference type="EMBL" id="AOW20942.1"/>
    </source>
</evidence>
<dbReference type="Pfam" id="PF14114">
    <property type="entry name" value="DUF4286"/>
    <property type="match status" value="1"/>
</dbReference>
<dbReference type="AlphaFoldDB" id="A0A1D8P8N8"/>
<dbReference type="OrthoDB" id="1121837at2"/>
<protein>
    <recommendedName>
        <fullName evidence="3">DUF4286 domain-containing protein</fullName>
    </recommendedName>
</protein>
<dbReference type="STRING" id="1850246.LPB138_09770"/>
<dbReference type="RefSeq" id="WP_070237106.1">
    <property type="nucleotide sequence ID" value="NZ_CP017478.1"/>
</dbReference>
<dbReference type="InterPro" id="IPR025563">
    <property type="entry name" value="DUF4286"/>
</dbReference>
<organism evidence="1 2">
    <name type="scientific">Urechidicola croceus</name>
    <dbReference type="NCBI Taxonomy" id="1850246"/>
    <lineage>
        <taxon>Bacteria</taxon>
        <taxon>Pseudomonadati</taxon>
        <taxon>Bacteroidota</taxon>
        <taxon>Flavobacteriia</taxon>
        <taxon>Flavobacteriales</taxon>
        <taxon>Flavobacteriaceae</taxon>
        <taxon>Urechidicola</taxon>
    </lineage>
</organism>
<evidence type="ECO:0008006" key="3">
    <source>
        <dbReference type="Google" id="ProtNLM"/>
    </source>
</evidence>
<proteinExistence type="predicted"/>
<gene>
    <name evidence="1" type="ORF">LPB138_09770</name>
</gene>
<reference evidence="1 2" key="1">
    <citation type="submission" date="2016-10" db="EMBL/GenBank/DDBJ databases">
        <title>Lutibacter sp. LPB0138, isolated from marine gastropod.</title>
        <authorList>
            <person name="Kim E."/>
            <person name="Yi H."/>
        </authorList>
    </citation>
    <scope>NUCLEOTIDE SEQUENCE [LARGE SCALE GENOMIC DNA]</scope>
    <source>
        <strain evidence="1 2">LPB0138</strain>
    </source>
</reference>
<evidence type="ECO:0000313" key="2">
    <source>
        <dbReference type="Proteomes" id="UP000176050"/>
    </source>
</evidence>
<dbReference type="KEGG" id="lul:LPB138_09770"/>
<dbReference type="Proteomes" id="UP000176050">
    <property type="component" value="Chromosome"/>
</dbReference>